<protein>
    <submittedName>
        <fullName evidence="2">cAMP-binding domain of CRP or a regulatory subunit of cAMP-dependent protein kinases</fullName>
    </submittedName>
</protein>
<organism evidence="2 3">
    <name type="scientific">Hymenobacter gelipurpurascens</name>
    <dbReference type="NCBI Taxonomy" id="89968"/>
    <lineage>
        <taxon>Bacteria</taxon>
        <taxon>Pseudomonadati</taxon>
        <taxon>Bacteroidota</taxon>
        <taxon>Cytophagia</taxon>
        <taxon>Cytophagales</taxon>
        <taxon>Hymenobacteraceae</taxon>
        <taxon>Hymenobacter</taxon>
    </lineage>
</organism>
<dbReference type="InterPro" id="IPR000595">
    <property type="entry name" value="cNMP-bd_dom"/>
</dbReference>
<dbReference type="Gene3D" id="2.60.120.10">
    <property type="entry name" value="Jelly Rolls"/>
    <property type="match status" value="1"/>
</dbReference>
<accession>A0A212TQW0</accession>
<dbReference type="EMBL" id="FYEW01000001">
    <property type="protein sequence ID" value="SNC68395.1"/>
    <property type="molecule type" value="Genomic_DNA"/>
</dbReference>
<dbReference type="InterPro" id="IPR014710">
    <property type="entry name" value="RmlC-like_jellyroll"/>
</dbReference>
<proteinExistence type="predicted"/>
<gene>
    <name evidence="2" type="ORF">SAMN06265337_2293</name>
</gene>
<dbReference type="Proteomes" id="UP000198131">
    <property type="component" value="Unassembled WGS sequence"/>
</dbReference>
<dbReference type="CDD" id="cd00038">
    <property type="entry name" value="CAP_ED"/>
    <property type="match status" value="1"/>
</dbReference>
<dbReference type="GO" id="GO:0016301">
    <property type="term" value="F:kinase activity"/>
    <property type="evidence" value="ECO:0007669"/>
    <property type="project" value="UniProtKB-KW"/>
</dbReference>
<feature type="domain" description="Cyclic nucleotide-binding" evidence="1">
    <location>
        <begin position="33"/>
        <end position="116"/>
    </location>
</feature>
<dbReference type="AlphaFoldDB" id="A0A212TQW0"/>
<sequence length="192" mass="22340">MYGPLLAHIAQYVSLSEAESDLLQTYLGHQIIARKEHVLVEGQVCTANYFVLRGCLRTYLVNEKGTEQTIQFGIENWWLTDYASLDNQVPSQFYMQATENAEVVVLEKRVQEELFRQLPQLERYFRILLQKAAAAALFRMKLLYSLSGEARYHHFNDHFPAFVQRVPQYMLASYLGFTPEFLSKIRAKVGHR</sequence>
<dbReference type="RefSeq" id="WP_088843507.1">
    <property type="nucleotide sequence ID" value="NZ_FYEW01000001.1"/>
</dbReference>
<reference evidence="3" key="1">
    <citation type="submission" date="2017-06" db="EMBL/GenBank/DDBJ databases">
        <authorList>
            <person name="Varghese N."/>
            <person name="Submissions S."/>
        </authorList>
    </citation>
    <scope>NUCLEOTIDE SEQUENCE [LARGE SCALE GENOMIC DNA]</scope>
    <source>
        <strain evidence="3">DSM 11116</strain>
    </source>
</reference>
<keyword evidence="2" id="KW-0418">Kinase</keyword>
<evidence type="ECO:0000313" key="2">
    <source>
        <dbReference type="EMBL" id="SNC68395.1"/>
    </source>
</evidence>
<dbReference type="Pfam" id="PF00027">
    <property type="entry name" value="cNMP_binding"/>
    <property type="match status" value="1"/>
</dbReference>
<dbReference type="SUPFAM" id="SSF51206">
    <property type="entry name" value="cAMP-binding domain-like"/>
    <property type="match status" value="1"/>
</dbReference>
<dbReference type="OrthoDB" id="667553at2"/>
<evidence type="ECO:0000313" key="3">
    <source>
        <dbReference type="Proteomes" id="UP000198131"/>
    </source>
</evidence>
<evidence type="ECO:0000259" key="1">
    <source>
        <dbReference type="Pfam" id="PF00027"/>
    </source>
</evidence>
<keyword evidence="2" id="KW-0808">Transferase</keyword>
<name>A0A212TQW0_9BACT</name>
<keyword evidence="3" id="KW-1185">Reference proteome</keyword>
<dbReference type="InterPro" id="IPR018490">
    <property type="entry name" value="cNMP-bd_dom_sf"/>
</dbReference>